<feature type="transmembrane region" description="Helical" evidence="8">
    <location>
        <begin position="253"/>
        <end position="273"/>
    </location>
</feature>
<dbReference type="GO" id="GO:0140107">
    <property type="term" value="F:high-affinity potassium ion transmembrane transporter activity"/>
    <property type="evidence" value="ECO:0007669"/>
    <property type="project" value="TreeGrafter"/>
</dbReference>
<evidence type="ECO:0000256" key="8">
    <source>
        <dbReference type="SAM" id="Phobius"/>
    </source>
</evidence>
<feature type="transmembrane region" description="Helical" evidence="8">
    <location>
        <begin position="123"/>
        <end position="144"/>
    </location>
</feature>
<dbReference type="AlphaFoldDB" id="A0AAE0CF61"/>
<dbReference type="PANTHER" id="PTHR31064:SF30">
    <property type="entry name" value="HIGH-AFFINITY POTASSIUM TRANSPORT PROTEIN-RELATED"/>
    <property type="match status" value="1"/>
</dbReference>
<keyword evidence="10" id="KW-1185">Reference proteome</keyword>
<keyword evidence="4 8" id="KW-0812">Transmembrane</keyword>
<evidence type="ECO:0000313" key="9">
    <source>
        <dbReference type="EMBL" id="KAK3252810.1"/>
    </source>
</evidence>
<keyword evidence="7 8" id="KW-0472">Membrane</keyword>
<reference evidence="9 10" key="1">
    <citation type="journal article" date="2015" name="Genome Biol. Evol.">
        <title>Comparative Genomics of a Bacterivorous Green Alga Reveals Evolutionary Causalities and Consequences of Phago-Mixotrophic Mode of Nutrition.</title>
        <authorList>
            <person name="Burns J.A."/>
            <person name="Paasch A."/>
            <person name="Narechania A."/>
            <person name="Kim E."/>
        </authorList>
    </citation>
    <scope>NUCLEOTIDE SEQUENCE [LARGE SCALE GENOMIC DNA]</scope>
    <source>
        <strain evidence="9 10">PLY_AMNH</strain>
    </source>
</reference>
<feature type="transmembrane region" description="Helical" evidence="8">
    <location>
        <begin position="178"/>
        <end position="200"/>
    </location>
</feature>
<dbReference type="GO" id="GO:1990573">
    <property type="term" value="P:potassium ion import across plasma membrane"/>
    <property type="evidence" value="ECO:0007669"/>
    <property type="project" value="TreeGrafter"/>
</dbReference>
<evidence type="ECO:0000313" key="10">
    <source>
        <dbReference type="Proteomes" id="UP001190700"/>
    </source>
</evidence>
<comment type="subcellular location">
    <subcellularLocation>
        <location evidence="1">Membrane</location>
        <topology evidence="1">Multi-pass membrane protein</topology>
    </subcellularLocation>
</comment>
<evidence type="ECO:0000256" key="6">
    <source>
        <dbReference type="ARBA" id="ARBA00023065"/>
    </source>
</evidence>
<evidence type="ECO:0000256" key="7">
    <source>
        <dbReference type="ARBA" id="ARBA00023136"/>
    </source>
</evidence>
<dbReference type="GO" id="GO:0005886">
    <property type="term" value="C:plasma membrane"/>
    <property type="evidence" value="ECO:0007669"/>
    <property type="project" value="TreeGrafter"/>
</dbReference>
<dbReference type="InterPro" id="IPR003445">
    <property type="entry name" value="Cat_transpt"/>
</dbReference>
<dbReference type="InterPro" id="IPR051143">
    <property type="entry name" value="TrkH_K-transport"/>
</dbReference>
<dbReference type="EMBL" id="LGRX02025180">
    <property type="protein sequence ID" value="KAK3252810.1"/>
    <property type="molecule type" value="Genomic_DNA"/>
</dbReference>
<sequence>MSATEPDSTDPQVSSILSAGEPGFSFIRHHTSVGSDIDDIEGRARAESNLIIRSKGEVKSKSQVPFFVGVVFWIVFVSLAGAIILKVREDLPFIDALFTSIDAVTATGLATHDITKYDTTSKCLIVLLMQLGSATMLALVPIAIRIRSLRQIVTYGTFNLSNFRRVPEWVVEYKALVILFRVVLLYNLLVYLVYGLAMFLRIIFSQATRELVHETAPGTSILGWIVFHTVSAYCNVGFSLMPNALIPFDDQTFLKFCLCMLILHGNVGFPIVLRAAPNRPSPVQCSSQPPISSAVQLPTAQILALHRPCGIAPRRRSLSQGSPKPSNPVAVQLPAAHARRREALSRPSPGPSTQRPIFGGTALIWCARSTCRASLLAP</sequence>
<keyword evidence="6" id="KW-0406">Ion transport</keyword>
<evidence type="ECO:0000256" key="1">
    <source>
        <dbReference type="ARBA" id="ARBA00004141"/>
    </source>
</evidence>
<evidence type="ECO:0000256" key="3">
    <source>
        <dbReference type="ARBA" id="ARBA00022448"/>
    </source>
</evidence>
<feature type="transmembrane region" description="Helical" evidence="8">
    <location>
        <begin position="221"/>
        <end position="241"/>
    </location>
</feature>
<comment type="similarity">
    <text evidence="2">Belongs to the TrkH potassium transport family. HKT (TC 2.A.38.3) subfamily.</text>
</comment>
<gene>
    <name evidence="9" type="ORF">CYMTET_37914</name>
</gene>
<dbReference type="GO" id="GO:0030007">
    <property type="term" value="P:intracellular potassium ion homeostasis"/>
    <property type="evidence" value="ECO:0007669"/>
    <property type="project" value="TreeGrafter"/>
</dbReference>
<dbReference type="Proteomes" id="UP001190700">
    <property type="component" value="Unassembled WGS sequence"/>
</dbReference>
<feature type="transmembrane region" description="Helical" evidence="8">
    <location>
        <begin position="64"/>
        <end position="85"/>
    </location>
</feature>
<organism evidence="9 10">
    <name type="scientific">Cymbomonas tetramitiformis</name>
    <dbReference type="NCBI Taxonomy" id="36881"/>
    <lineage>
        <taxon>Eukaryota</taxon>
        <taxon>Viridiplantae</taxon>
        <taxon>Chlorophyta</taxon>
        <taxon>Pyramimonadophyceae</taxon>
        <taxon>Pyramimonadales</taxon>
        <taxon>Pyramimonadaceae</taxon>
        <taxon>Cymbomonas</taxon>
    </lineage>
</organism>
<evidence type="ECO:0000256" key="2">
    <source>
        <dbReference type="ARBA" id="ARBA00010864"/>
    </source>
</evidence>
<dbReference type="PANTHER" id="PTHR31064">
    <property type="entry name" value="POTASSIUM TRANSPORT PROTEIN DDB_G0292412-RELATED"/>
    <property type="match status" value="1"/>
</dbReference>
<comment type="caution">
    <text evidence="9">The sequence shown here is derived from an EMBL/GenBank/DDBJ whole genome shotgun (WGS) entry which is preliminary data.</text>
</comment>
<accession>A0AAE0CF61</accession>
<keyword evidence="3" id="KW-0813">Transport</keyword>
<dbReference type="Pfam" id="PF02386">
    <property type="entry name" value="TrkH"/>
    <property type="match status" value="1"/>
</dbReference>
<name>A0AAE0CF61_9CHLO</name>
<protein>
    <submittedName>
        <fullName evidence="9">Uncharacterized protein</fullName>
    </submittedName>
</protein>
<evidence type="ECO:0000256" key="5">
    <source>
        <dbReference type="ARBA" id="ARBA00022989"/>
    </source>
</evidence>
<evidence type="ECO:0000256" key="4">
    <source>
        <dbReference type="ARBA" id="ARBA00022692"/>
    </source>
</evidence>
<keyword evidence="5 8" id="KW-1133">Transmembrane helix</keyword>
<proteinExistence type="inferred from homology"/>